<evidence type="ECO:0008006" key="2">
    <source>
        <dbReference type="Google" id="ProtNLM"/>
    </source>
</evidence>
<protein>
    <recommendedName>
        <fullName evidence="2">Gamma-glutamylcyclotransferase</fullName>
    </recommendedName>
</protein>
<proteinExistence type="predicted"/>
<sequence length="52" mass="5574">MARGPYGGNADYVLRLAQTLAEEGMADPYVEELAQALLVETTAPASPPGRRR</sequence>
<gene>
    <name evidence="1" type="ORF">GALL_396290</name>
</gene>
<dbReference type="EMBL" id="MLJW01001360">
    <property type="protein sequence ID" value="OIQ78656.1"/>
    <property type="molecule type" value="Genomic_DNA"/>
</dbReference>
<comment type="caution">
    <text evidence="1">The sequence shown here is derived from an EMBL/GenBank/DDBJ whole genome shotgun (WGS) entry which is preliminary data.</text>
</comment>
<name>A0A1J5Q5L4_9ZZZZ</name>
<accession>A0A1J5Q5L4</accession>
<reference evidence="1" key="1">
    <citation type="submission" date="2016-10" db="EMBL/GenBank/DDBJ databases">
        <title>Sequence of Gallionella enrichment culture.</title>
        <authorList>
            <person name="Poehlein A."/>
            <person name="Muehling M."/>
            <person name="Daniel R."/>
        </authorList>
    </citation>
    <scope>NUCLEOTIDE SEQUENCE</scope>
</reference>
<organism evidence="1">
    <name type="scientific">mine drainage metagenome</name>
    <dbReference type="NCBI Taxonomy" id="410659"/>
    <lineage>
        <taxon>unclassified sequences</taxon>
        <taxon>metagenomes</taxon>
        <taxon>ecological metagenomes</taxon>
    </lineage>
</organism>
<evidence type="ECO:0000313" key="1">
    <source>
        <dbReference type="EMBL" id="OIQ78656.1"/>
    </source>
</evidence>
<dbReference type="AlphaFoldDB" id="A0A1J5Q5L4"/>